<keyword evidence="7" id="KW-1185">Reference proteome</keyword>
<dbReference type="PANTHER" id="PTHR21700">
    <property type="entry name" value="TRANSTHYRETIN-LIKE FAMILY PROTEIN-RELATED"/>
    <property type="match status" value="1"/>
</dbReference>
<dbReference type="InterPro" id="IPR001534">
    <property type="entry name" value="Transthyretin-like"/>
</dbReference>
<comment type="caution">
    <text evidence="6">The sequence shown here is derived from an EMBL/GenBank/DDBJ whole genome shotgun (WGS) entry which is preliminary data.</text>
</comment>
<evidence type="ECO:0000256" key="4">
    <source>
        <dbReference type="ARBA" id="ARBA00022729"/>
    </source>
</evidence>
<evidence type="ECO:0000313" key="6">
    <source>
        <dbReference type="EMBL" id="GMT15053.1"/>
    </source>
</evidence>
<comment type="subcellular location">
    <subcellularLocation>
        <location evidence="1">Secreted</location>
    </subcellularLocation>
</comment>
<reference evidence="6" key="1">
    <citation type="submission" date="2023-10" db="EMBL/GenBank/DDBJ databases">
        <title>Genome assembly of Pristionchus species.</title>
        <authorList>
            <person name="Yoshida K."/>
            <person name="Sommer R.J."/>
        </authorList>
    </citation>
    <scope>NUCLEOTIDE SEQUENCE</scope>
    <source>
        <strain evidence="6">RS5133</strain>
    </source>
</reference>
<evidence type="ECO:0000256" key="2">
    <source>
        <dbReference type="ARBA" id="ARBA00010112"/>
    </source>
</evidence>
<dbReference type="InterPro" id="IPR038479">
    <property type="entry name" value="Transthyretin-like_sf"/>
</dbReference>
<feature type="non-terminal residue" evidence="6">
    <location>
        <position position="1"/>
    </location>
</feature>
<dbReference type="PANTHER" id="PTHR21700:SF112">
    <property type="entry name" value="TRANSTHYRETIN-RELATED FAMILY DOMAIN"/>
    <property type="match status" value="1"/>
</dbReference>
<evidence type="ECO:0000256" key="3">
    <source>
        <dbReference type="ARBA" id="ARBA00022525"/>
    </source>
</evidence>
<name>A0AAV5V9W2_9BILA</name>
<comment type="similarity">
    <text evidence="2">Belongs to the nematode transthyretin-like family.</text>
</comment>
<dbReference type="Gene3D" id="2.60.40.3330">
    <property type="match status" value="1"/>
</dbReference>
<evidence type="ECO:0000256" key="1">
    <source>
        <dbReference type="ARBA" id="ARBA00004613"/>
    </source>
</evidence>
<protein>
    <recommendedName>
        <fullName evidence="8">Transthyretin-like protein</fullName>
    </recommendedName>
</protein>
<dbReference type="EMBL" id="BTSY01000002">
    <property type="protein sequence ID" value="GMT15053.1"/>
    <property type="molecule type" value="Genomic_DNA"/>
</dbReference>
<proteinExistence type="inferred from homology"/>
<evidence type="ECO:0000256" key="5">
    <source>
        <dbReference type="SAM" id="SignalP"/>
    </source>
</evidence>
<organism evidence="6 7">
    <name type="scientific">Pristionchus fissidentatus</name>
    <dbReference type="NCBI Taxonomy" id="1538716"/>
    <lineage>
        <taxon>Eukaryota</taxon>
        <taxon>Metazoa</taxon>
        <taxon>Ecdysozoa</taxon>
        <taxon>Nematoda</taxon>
        <taxon>Chromadorea</taxon>
        <taxon>Rhabditida</taxon>
        <taxon>Rhabditina</taxon>
        <taxon>Diplogasteromorpha</taxon>
        <taxon>Diplogasteroidea</taxon>
        <taxon>Neodiplogasteridae</taxon>
        <taxon>Pristionchus</taxon>
    </lineage>
</organism>
<sequence>VSEMFRLLIVFVSLLFTTQAFLQQTVAVKGKLMCGQHNLGGAKVKLWDKNRLGQDDLIAEGVTDINGNFQLQGGNNGVFKMNVYLKIYHDCEDSIKPCQRKVSFRIPDNFIYRAGSPEQIFNASVLDMSKRYPDEERSCIN</sequence>
<dbReference type="GO" id="GO:0009986">
    <property type="term" value="C:cell surface"/>
    <property type="evidence" value="ECO:0007669"/>
    <property type="project" value="InterPro"/>
</dbReference>
<evidence type="ECO:0000313" key="7">
    <source>
        <dbReference type="Proteomes" id="UP001432322"/>
    </source>
</evidence>
<keyword evidence="4 5" id="KW-0732">Signal</keyword>
<dbReference type="AlphaFoldDB" id="A0AAV5V9W2"/>
<keyword evidence="3" id="KW-0964">Secreted</keyword>
<dbReference type="Pfam" id="PF01060">
    <property type="entry name" value="TTR-52"/>
    <property type="match status" value="1"/>
</dbReference>
<dbReference type="GO" id="GO:0005576">
    <property type="term" value="C:extracellular region"/>
    <property type="evidence" value="ECO:0007669"/>
    <property type="project" value="UniProtKB-SubCell"/>
</dbReference>
<dbReference type="Proteomes" id="UP001432322">
    <property type="component" value="Unassembled WGS sequence"/>
</dbReference>
<feature type="chain" id="PRO_5043349584" description="Transthyretin-like protein" evidence="5">
    <location>
        <begin position="21"/>
        <end position="141"/>
    </location>
</feature>
<gene>
    <name evidence="6" type="ORF">PFISCL1PPCAC_6350</name>
</gene>
<accession>A0AAV5V9W2</accession>
<feature type="signal peptide" evidence="5">
    <location>
        <begin position="1"/>
        <end position="20"/>
    </location>
</feature>
<evidence type="ECO:0008006" key="8">
    <source>
        <dbReference type="Google" id="ProtNLM"/>
    </source>
</evidence>